<keyword evidence="3" id="KW-1185">Reference proteome</keyword>
<gene>
    <name evidence="2" type="ORF">PCOR1329_LOCUS135</name>
</gene>
<keyword evidence="1" id="KW-0472">Membrane</keyword>
<dbReference type="EMBL" id="CAUYUJ010000003">
    <property type="protein sequence ID" value="CAK0788189.1"/>
    <property type="molecule type" value="Genomic_DNA"/>
</dbReference>
<evidence type="ECO:0008006" key="4">
    <source>
        <dbReference type="Google" id="ProtNLM"/>
    </source>
</evidence>
<name>A0ABN9P8K7_9DINO</name>
<evidence type="ECO:0000313" key="2">
    <source>
        <dbReference type="EMBL" id="CAK0788189.1"/>
    </source>
</evidence>
<keyword evidence="1" id="KW-1133">Transmembrane helix</keyword>
<comment type="caution">
    <text evidence="2">The sequence shown here is derived from an EMBL/GenBank/DDBJ whole genome shotgun (WGS) entry which is preliminary data.</text>
</comment>
<reference evidence="2" key="1">
    <citation type="submission" date="2023-10" db="EMBL/GenBank/DDBJ databases">
        <authorList>
            <person name="Chen Y."/>
            <person name="Shah S."/>
            <person name="Dougan E. K."/>
            <person name="Thang M."/>
            <person name="Chan C."/>
        </authorList>
    </citation>
    <scope>NUCLEOTIDE SEQUENCE [LARGE SCALE GENOMIC DNA]</scope>
</reference>
<sequence>MTVPSSRTCRGRVSPQQRLLAACPCYEKKLLRSVAGLAQALWPPRVSRLASSNELARSRGQGVVPAEPPRPELMAAARVGLPPLLALLALRVAGAAPRAGRRLWSWAQQLDHIWGRCDQERAYPHDGFGCYLEGGETCSSRLSEGPEDADVEVVLGNLPASTLDKPVHLTFWAPYESLRSYDPLESHLNASIYRGFVNSFPKYDDAAFNGGNVPVNDSGFATIRIRDPSIYIIHPYLTMPHAYLRVCYSESGDSVVMHQDTLLFGIGEQWVSTKSQDSRIQVASARAYEAGQTDPTDAVAYDIPHPYAYVHAIHHQDQDDSEEISQELGGVTTTAATVTTEPQSPELSQMIEAAKEALDLDALTYSPVYGCFLENQYYSHHEDECVDECADGEAVAHGQCVRAEVLDVAASFQAEWELGVHCSDLCGADAANETLHTVRLRAAGLLDVPFQEVTAVSMQWAEAAARRLEQEARVLVLQVSVTTRRVSADVGEPLLGALLTEAPAASGLLQLQVVSVEQLSGPVDVDPDLSMGEGSDPYELAYEYLEPSEAEREAAAGNLLRSLVLAAAAATAAATAVLLGAVLGVLLWRKRLRARRAREVVASKVADPWDAVPGVQATEIGQPDVEENNTGAGVL</sequence>
<evidence type="ECO:0000256" key="1">
    <source>
        <dbReference type="SAM" id="Phobius"/>
    </source>
</evidence>
<feature type="transmembrane region" description="Helical" evidence="1">
    <location>
        <begin position="563"/>
        <end position="588"/>
    </location>
</feature>
<accession>A0ABN9P8K7</accession>
<proteinExistence type="predicted"/>
<evidence type="ECO:0000313" key="3">
    <source>
        <dbReference type="Proteomes" id="UP001189429"/>
    </source>
</evidence>
<protein>
    <recommendedName>
        <fullName evidence="4">Transmembrane protein 231</fullName>
    </recommendedName>
</protein>
<dbReference type="Proteomes" id="UP001189429">
    <property type="component" value="Unassembled WGS sequence"/>
</dbReference>
<keyword evidence="1" id="KW-0812">Transmembrane</keyword>
<organism evidence="2 3">
    <name type="scientific">Prorocentrum cordatum</name>
    <dbReference type="NCBI Taxonomy" id="2364126"/>
    <lineage>
        <taxon>Eukaryota</taxon>
        <taxon>Sar</taxon>
        <taxon>Alveolata</taxon>
        <taxon>Dinophyceae</taxon>
        <taxon>Prorocentrales</taxon>
        <taxon>Prorocentraceae</taxon>
        <taxon>Prorocentrum</taxon>
    </lineage>
</organism>